<reference evidence="1 2" key="1">
    <citation type="submission" date="2019-10" db="EMBL/GenBank/DDBJ databases">
        <title>Rudanella paleaurantiibacter sp. nov., isolated from sludge.</title>
        <authorList>
            <person name="Xu S.Q."/>
        </authorList>
    </citation>
    <scope>NUCLEOTIDE SEQUENCE [LARGE SCALE GENOMIC DNA]</scope>
    <source>
        <strain evidence="1 2">HX-22-17</strain>
    </source>
</reference>
<dbReference type="AlphaFoldDB" id="A0A7J5U1F9"/>
<evidence type="ECO:0000313" key="2">
    <source>
        <dbReference type="Proteomes" id="UP000488299"/>
    </source>
</evidence>
<protein>
    <submittedName>
        <fullName evidence="1">Uncharacterized protein</fullName>
    </submittedName>
</protein>
<dbReference type="Proteomes" id="UP000488299">
    <property type="component" value="Unassembled WGS sequence"/>
</dbReference>
<evidence type="ECO:0000313" key="1">
    <source>
        <dbReference type="EMBL" id="KAB7731617.1"/>
    </source>
</evidence>
<proteinExistence type="predicted"/>
<name>A0A7J5U1F9_9BACT</name>
<accession>A0A7J5U1F9</accession>
<keyword evidence="2" id="KW-1185">Reference proteome</keyword>
<organism evidence="1 2">
    <name type="scientific">Rudanella paleaurantiibacter</name>
    <dbReference type="NCBI Taxonomy" id="2614655"/>
    <lineage>
        <taxon>Bacteria</taxon>
        <taxon>Pseudomonadati</taxon>
        <taxon>Bacteroidota</taxon>
        <taxon>Cytophagia</taxon>
        <taxon>Cytophagales</taxon>
        <taxon>Cytophagaceae</taxon>
        <taxon>Rudanella</taxon>
    </lineage>
</organism>
<sequence>MNLITAIFLQKNVVRQQPFSLKPLLFVVGLSLSMACVDTKSAPKKLYYEGREWTFPVTIGEATRQQKLQFQAPGHYYTRLPSGVTVRLEFIYETGDYDSEQQPESALYGRRVTNYLFTYPNRKGLIDSLKQVLAGQIKRPMMAVADTQRIVVEGKTIFKQSIAYWRGLSPDSLVLAVRQAPSFKPQKEHEGQVEVFIFGDTPRNGIDARLRAF</sequence>
<gene>
    <name evidence="1" type="ORF">F5984_05135</name>
</gene>
<dbReference type="EMBL" id="WELI01000002">
    <property type="protein sequence ID" value="KAB7731617.1"/>
    <property type="molecule type" value="Genomic_DNA"/>
</dbReference>
<comment type="caution">
    <text evidence="1">The sequence shown here is derived from an EMBL/GenBank/DDBJ whole genome shotgun (WGS) entry which is preliminary data.</text>
</comment>